<dbReference type="GO" id="GO:0016491">
    <property type="term" value="F:oxidoreductase activity"/>
    <property type="evidence" value="ECO:0007669"/>
    <property type="project" value="UniProtKB-KW"/>
</dbReference>
<organism evidence="5 6">
    <name type="scientific">Ramlibacter lithotrophicus</name>
    <dbReference type="NCBI Taxonomy" id="2606681"/>
    <lineage>
        <taxon>Bacteria</taxon>
        <taxon>Pseudomonadati</taxon>
        <taxon>Pseudomonadota</taxon>
        <taxon>Betaproteobacteria</taxon>
        <taxon>Burkholderiales</taxon>
        <taxon>Comamonadaceae</taxon>
        <taxon>Ramlibacter</taxon>
    </lineage>
</organism>
<proteinExistence type="inferred from homology"/>
<comment type="caution">
    <text evidence="5">The sequence shown here is derived from an EMBL/GenBank/DDBJ whole genome shotgun (WGS) entry which is preliminary data.</text>
</comment>
<dbReference type="Pfam" id="PF22725">
    <property type="entry name" value="GFO_IDH_MocA_C3"/>
    <property type="match status" value="1"/>
</dbReference>
<name>A0A7X6DK33_9BURK</name>
<keyword evidence="6" id="KW-1185">Reference proteome</keyword>
<dbReference type="SUPFAM" id="SSF51735">
    <property type="entry name" value="NAD(P)-binding Rossmann-fold domains"/>
    <property type="match status" value="1"/>
</dbReference>
<dbReference type="Pfam" id="PF01408">
    <property type="entry name" value="GFO_IDH_MocA"/>
    <property type="match status" value="1"/>
</dbReference>
<dbReference type="PANTHER" id="PTHR43708:SF5">
    <property type="entry name" value="CONSERVED EXPRESSED OXIDOREDUCTASE (EUROFUNG)-RELATED"/>
    <property type="match status" value="1"/>
</dbReference>
<dbReference type="AlphaFoldDB" id="A0A7X6DK33"/>
<accession>A0A7X6DK33</accession>
<dbReference type="SUPFAM" id="SSF55347">
    <property type="entry name" value="Glyceraldehyde-3-phosphate dehydrogenase-like, C-terminal domain"/>
    <property type="match status" value="1"/>
</dbReference>
<feature type="domain" description="GFO/IDH/MocA-like oxidoreductase" evidence="4">
    <location>
        <begin position="149"/>
        <end position="283"/>
    </location>
</feature>
<gene>
    <name evidence="5" type="ORF">RAMLITH_21835</name>
</gene>
<evidence type="ECO:0000259" key="3">
    <source>
        <dbReference type="Pfam" id="PF01408"/>
    </source>
</evidence>
<dbReference type="Gene3D" id="3.30.360.10">
    <property type="entry name" value="Dihydrodipicolinate Reductase, domain 2"/>
    <property type="match status" value="1"/>
</dbReference>
<feature type="domain" description="Gfo/Idh/MocA-like oxidoreductase N-terminal" evidence="3">
    <location>
        <begin position="6"/>
        <end position="136"/>
    </location>
</feature>
<keyword evidence="2" id="KW-0560">Oxidoreductase</keyword>
<dbReference type="InterPro" id="IPR036291">
    <property type="entry name" value="NAD(P)-bd_dom_sf"/>
</dbReference>
<sequence length="381" mass="42082">MATETINIVIEGATGRLGGNQHLRALLDIRREGGLPLRNGTRLVPEPLLLGRNADKLSALATAHGLAWSTDRNACLADAANSIYFDVSATAGRPERARAAIAAGKHVYLEKPIAGTLEDALALVRAAERAGVRHGVVQDKLFLPGLVKLGRVRDSGFLGKILSARLDFGWWIFDGELTSAQRSSWNYRKADGGGLVLDMFPHWRYIVDHLIGPIASVSCRVTTDVPQRRDERGERYRVDVEDNVAATFELAGGTLVQVTSSWATRVRRDDMLTIQVDGTLGSAVCGLHRCWVQSLATTPKPQWNIEAERREDFDDQWQEVPDVDAYRNSYRAGWELFLRHVAEGSPFPSPLLEGAKGIQLVDACYRSHAERRWVDLSPLAV</sequence>
<dbReference type="EMBL" id="VTOX01000010">
    <property type="protein sequence ID" value="NKE68463.1"/>
    <property type="molecule type" value="Genomic_DNA"/>
</dbReference>
<reference evidence="5 6" key="1">
    <citation type="journal article" date="2020" name="Nature">
        <title>Bacterial chemolithoautotrophy via manganese oxidation.</title>
        <authorList>
            <person name="Yu H."/>
            <person name="Leadbetter J.R."/>
        </authorList>
    </citation>
    <scope>NUCLEOTIDE SEQUENCE [LARGE SCALE GENOMIC DNA]</scope>
    <source>
        <strain evidence="5 6">RBP-1</strain>
    </source>
</reference>
<evidence type="ECO:0000259" key="4">
    <source>
        <dbReference type="Pfam" id="PF22725"/>
    </source>
</evidence>
<dbReference type="PANTHER" id="PTHR43708">
    <property type="entry name" value="CONSERVED EXPRESSED OXIDOREDUCTASE (EUROFUNG)"/>
    <property type="match status" value="1"/>
</dbReference>
<dbReference type="InterPro" id="IPR055170">
    <property type="entry name" value="GFO_IDH_MocA-like_dom"/>
</dbReference>
<dbReference type="InterPro" id="IPR000683">
    <property type="entry name" value="Gfo/Idh/MocA-like_OxRdtase_N"/>
</dbReference>
<dbReference type="RefSeq" id="WP_168109580.1">
    <property type="nucleotide sequence ID" value="NZ_VTOX01000010.1"/>
</dbReference>
<evidence type="ECO:0000313" key="6">
    <source>
        <dbReference type="Proteomes" id="UP000521868"/>
    </source>
</evidence>
<evidence type="ECO:0000256" key="1">
    <source>
        <dbReference type="ARBA" id="ARBA00010928"/>
    </source>
</evidence>
<dbReference type="GO" id="GO:0000166">
    <property type="term" value="F:nucleotide binding"/>
    <property type="evidence" value="ECO:0007669"/>
    <property type="project" value="InterPro"/>
</dbReference>
<protein>
    <submittedName>
        <fullName evidence="5">Gfo/Idh/MocA family oxidoreductase</fullName>
    </submittedName>
</protein>
<evidence type="ECO:0000313" key="5">
    <source>
        <dbReference type="EMBL" id="NKE68463.1"/>
    </source>
</evidence>
<comment type="similarity">
    <text evidence="1">Belongs to the Gfo/Idh/MocA family.</text>
</comment>
<dbReference type="Proteomes" id="UP000521868">
    <property type="component" value="Unassembled WGS sequence"/>
</dbReference>
<dbReference type="InterPro" id="IPR051317">
    <property type="entry name" value="Gfo/Idh/MocA_oxidoreduct"/>
</dbReference>
<dbReference type="Gene3D" id="3.40.50.720">
    <property type="entry name" value="NAD(P)-binding Rossmann-like Domain"/>
    <property type="match status" value="1"/>
</dbReference>
<evidence type="ECO:0000256" key="2">
    <source>
        <dbReference type="ARBA" id="ARBA00023002"/>
    </source>
</evidence>